<dbReference type="OrthoDB" id="5243263at2"/>
<dbReference type="RefSeq" id="WP_133868375.1">
    <property type="nucleotide sequence ID" value="NZ_SOAU01000001.1"/>
</dbReference>
<organism evidence="1 2">
    <name type="scientific">Ilumatobacter fluminis</name>
    <dbReference type="NCBI Taxonomy" id="467091"/>
    <lineage>
        <taxon>Bacteria</taxon>
        <taxon>Bacillati</taxon>
        <taxon>Actinomycetota</taxon>
        <taxon>Acidimicrobiia</taxon>
        <taxon>Acidimicrobiales</taxon>
        <taxon>Ilumatobacteraceae</taxon>
        <taxon>Ilumatobacter</taxon>
    </lineage>
</organism>
<dbReference type="Proteomes" id="UP000294558">
    <property type="component" value="Unassembled WGS sequence"/>
</dbReference>
<dbReference type="Gene3D" id="1.20.1260.10">
    <property type="match status" value="1"/>
</dbReference>
<evidence type="ECO:0000313" key="1">
    <source>
        <dbReference type="EMBL" id="TDT15966.1"/>
    </source>
</evidence>
<dbReference type="SUPFAM" id="SSF47240">
    <property type="entry name" value="Ferritin-like"/>
    <property type="match status" value="1"/>
</dbReference>
<keyword evidence="2" id="KW-1185">Reference proteome</keyword>
<dbReference type="PROSITE" id="PS51257">
    <property type="entry name" value="PROKAR_LIPOPROTEIN"/>
    <property type="match status" value="1"/>
</dbReference>
<accession>A0A4R7I0A8</accession>
<dbReference type="InterPro" id="IPR009078">
    <property type="entry name" value="Ferritin-like_SF"/>
</dbReference>
<comment type="caution">
    <text evidence="1">The sequence shown here is derived from an EMBL/GenBank/DDBJ whole genome shotgun (WGS) entry which is preliminary data.</text>
</comment>
<gene>
    <name evidence="1" type="ORF">BDK89_1548</name>
</gene>
<dbReference type="InterPro" id="IPR012347">
    <property type="entry name" value="Ferritin-like"/>
</dbReference>
<dbReference type="AlphaFoldDB" id="A0A4R7I0A8"/>
<proteinExistence type="predicted"/>
<evidence type="ECO:0000313" key="2">
    <source>
        <dbReference type="Proteomes" id="UP000294558"/>
    </source>
</evidence>
<name>A0A4R7I0A8_9ACTN</name>
<reference evidence="1 2" key="1">
    <citation type="submission" date="2019-03" db="EMBL/GenBank/DDBJ databases">
        <title>Sequencing the genomes of 1000 actinobacteria strains.</title>
        <authorList>
            <person name="Klenk H.-P."/>
        </authorList>
    </citation>
    <scope>NUCLEOTIDE SEQUENCE [LARGE SCALE GENOMIC DNA]</scope>
    <source>
        <strain evidence="1 2">DSM 18936</strain>
    </source>
</reference>
<protein>
    <submittedName>
        <fullName evidence="1">Ferritin-like protein</fullName>
    </submittedName>
</protein>
<dbReference type="EMBL" id="SOAU01000001">
    <property type="protein sequence ID" value="TDT15966.1"/>
    <property type="molecule type" value="Genomic_DNA"/>
</dbReference>
<dbReference type="CDD" id="cd00657">
    <property type="entry name" value="Ferritin_like"/>
    <property type="match status" value="1"/>
</dbReference>
<sequence length="264" mass="27672">MTSKQPTPLNRRELIRNGGIVLSLGAVLAACGSERSGPTNPGKIGVELLPEEESLDTTVDDAVILRTLQSLEYTTVAMHRILTGSLSGDALALAEDLIESHERHADEVGELVTQVGGTPFECSNPFMMERIVTPLSNALAGSDDPTRDALEIANGFETVVAASYQAMVEQLSDGSLRPALMTIGNESARQSSVVALATNPDAIAPELGTADESEFPIFYAIPAPFGQLTGITLVVGAPDAEGARASVTLQTPAENTFVYSGLSC</sequence>